<evidence type="ECO:0000313" key="1">
    <source>
        <dbReference type="EMBL" id="KSU12433.1"/>
    </source>
</evidence>
<dbReference type="PATRIC" id="fig|1360.106.peg.2498"/>
<comment type="caution">
    <text evidence="1">The sequence shown here is derived from an EMBL/GenBank/DDBJ whole genome shotgun (WGS) entry which is preliminary data.</text>
</comment>
<protein>
    <submittedName>
        <fullName evidence="1">Uncharacterized protein</fullName>
    </submittedName>
</protein>
<reference evidence="2" key="1">
    <citation type="submission" date="2015-10" db="EMBL/GenBank/DDBJ databases">
        <title>Draft Genome Sequences of 11 Lactococcus lactis subspecies cremoris strains.</title>
        <authorList>
            <person name="Wels M."/>
            <person name="Backus L."/>
            <person name="Boekhorst J."/>
            <person name="Dijkstra A."/>
            <person name="Beerthuizen M."/>
            <person name="Kelly W."/>
            <person name="Siezen R."/>
            <person name="Bachmann H."/>
            <person name="Van Hijum S."/>
        </authorList>
    </citation>
    <scope>NUCLEOTIDE SEQUENCE [LARGE SCALE GENOMIC DNA]</scope>
    <source>
        <strain evidence="2">LMG8520</strain>
    </source>
</reference>
<gene>
    <name evidence="1" type="ORF">LMG8520_0671</name>
</gene>
<sequence>MSGKWGIKTEEGFVNFIHGTTDKVWDFETSSHIDDVCIFSEMVAKGYAQTLNATAFRINISEQT</sequence>
<dbReference type="RefSeq" id="WP_058209332.1">
    <property type="nucleotide sequence ID" value="NZ_LKLP01000038.1"/>
</dbReference>
<dbReference type="EMBL" id="LKLP01000038">
    <property type="protein sequence ID" value="KSU12433.1"/>
    <property type="molecule type" value="Genomic_DNA"/>
</dbReference>
<name>A0A0V8DGQ7_LACLL</name>
<dbReference type="Proteomes" id="UP000054230">
    <property type="component" value="Unassembled WGS sequence"/>
</dbReference>
<dbReference type="AlphaFoldDB" id="A0A0V8DGQ7"/>
<proteinExistence type="predicted"/>
<organism evidence="1 2">
    <name type="scientific">Lactococcus lactis subsp. lactis</name>
    <name type="common">Streptococcus lactis</name>
    <dbReference type="NCBI Taxonomy" id="1360"/>
    <lineage>
        <taxon>Bacteria</taxon>
        <taxon>Bacillati</taxon>
        <taxon>Bacillota</taxon>
        <taxon>Bacilli</taxon>
        <taxon>Lactobacillales</taxon>
        <taxon>Streptococcaceae</taxon>
        <taxon>Lactococcus</taxon>
    </lineage>
</organism>
<evidence type="ECO:0000313" key="2">
    <source>
        <dbReference type="Proteomes" id="UP000054230"/>
    </source>
</evidence>
<accession>A0A0V8DGQ7</accession>